<evidence type="ECO:0000313" key="1">
    <source>
        <dbReference type="Proteomes" id="UP000790787"/>
    </source>
</evidence>
<accession>A0AC58S667</accession>
<sequence>MKLALQGKSKLGFVDGSCVKGMYKGELTERWKKCNAIVLLWIGSTVSNELIPSIVYASNARKVWADFQERYDRPNLSRIYHLLTAIATLSQGTDSVTIYYSKMKDLWDELDVIAPLASCDCEESRPSVELLINIRLLQFLIGLNESYGNIRSNVLAKRHVITVNEAYAIVT</sequence>
<proteinExistence type="predicted"/>
<dbReference type="Proteomes" id="UP000790787">
    <property type="component" value="Chromosome 11"/>
</dbReference>
<gene>
    <name evidence="2" type="primary">LOC142165983</name>
</gene>
<reference evidence="2" key="2">
    <citation type="submission" date="2025-08" db="UniProtKB">
        <authorList>
            <consortium name="RefSeq"/>
        </authorList>
    </citation>
    <scope>IDENTIFICATION</scope>
    <source>
        <tissue evidence="2">Leaf</tissue>
    </source>
</reference>
<organism evidence="1 2">
    <name type="scientific">Nicotiana tabacum</name>
    <name type="common">Common tobacco</name>
    <dbReference type="NCBI Taxonomy" id="4097"/>
    <lineage>
        <taxon>Eukaryota</taxon>
        <taxon>Viridiplantae</taxon>
        <taxon>Streptophyta</taxon>
        <taxon>Embryophyta</taxon>
        <taxon>Tracheophyta</taxon>
        <taxon>Spermatophyta</taxon>
        <taxon>Magnoliopsida</taxon>
        <taxon>eudicotyledons</taxon>
        <taxon>Gunneridae</taxon>
        <taxon>Pentapetalae</taxon>
        <taxon>asterids</taxon>
        <taxon>lamiids</taxon>
        <taxon>Solanales</taxon>
        <taxon>Solanaceae</taxon>
        <taxon>Nicotianoideae</taxon>
        <taxon>Nicotianeae</taxon>
        <taxon>Nicotiana</taxon>
    </lineage>
</organism>
<dbReference type="RefSeq" id="XP_075080482.1">
    <property type="nucleotide sequence ID" value="XM_075224381.1"/>
</dbReference>
<keyword evidence="1" id="KW-1185">Reference proteome</keyword>
<protein>
    <submittedName>
        <fullName evidence="2">Uncharacterized protein LOC142165983</fullName>
    </submittedName>
</protein>
<name>A0AC58S667_TOBAC</name>
<reference evidence="1" key="1">
    <citation type="journal article" date="2014" name="Nat. Commun.">
        <title>The tobacco genome sequence and its comparison with those of tomato and potato.</title>
        <authorList>
            <person name="Sierro N."/>
            <person name="Battey J.N."/>
            <person name="Ouadi S."/>
            <person name="Bakaher N."/>
            <person name="Bovet L."/>
            <person name="Willig A."/>
            <person name="Goepfert S."/>
            <person name="Peitsch M.C."/>
            <person name="Ivanov N.V."/>
        </authorList>
    </citation>
    <scope>NUCLEOTIDE SEQUENCE [LARGE SCALE GENOMIC DNA]</scope>
</reference>
<evidence type="ECO:0000313" key="2">
    <source>
        <dbReference type="RefSeq" id="XP_075080482.1"/>
    </source>
</evidence>